<dbReference type="InterPro" id="IPR029063">
    <property type="entry name" value="SAM-dependent_MTases_sf"/>
</dbReference>
<dbReference type="GO" id="GO:0008171">
    <property type="term" value="F:O-methyltransferase activity"/>
    <property type="evidence" value="ECO:0007669"/>
    <property type="project" value="InterPro"/>
</dbReference>
<evidence type="ECO:0000256" key="3">
    <source>
        <dbReference type="ARBA" id="ARBA00022691"/>
    </source>
</evidence>
<dbReference type="InterPro" id="IPR002935">
    <property type="entry name" value="SAM_O-MeTrfase"/>
</dbReference>
<reference evidence="4 5" key="1">
    <citation type="journal article" date="2012" name="J. Bacteriol.">
        <title>Complete genome sequence of Alcanivorax dieselolei type strain B5.</title>
        <authorList>
            <person name="Lai Q."/>
            <person name="Li W."/>
            <person name="Shao Z."/>
        </authorList>
    </citation>
    <scope>NUCLEOTIDE SEQUENCE [LARGE SCALE GENOMIC DNA]</scope>
    <source>
        <strain evidence="5">DSM 16502 / CGMCC 1.3690 / B-5</strain>
    </source>
</reference>
<dbReference type="EMBL" id="CP003466">
    <property type="protein sequence ID" value="AFT69541.1"/>
    <property type="molecule type" value="Genomic_DNA"/>
</dbReference>
<evidence type="ECO:0000256" key="2">
    <source>
        <dbReference type="ARBA" id="ARBA00022679"/>
    </source>
</evidence>
<dbReference type="OrthoDB" id="9799672at2"/>
<dbReference type="PANTHER" id="PTHR43167">
    <property type="entry name" value="PUTATIVE (AFU_ORTHOLOGUE AFUA_6G01830)-RELATED"/>
    <property type="match status" value="1"/>
</dbReference>
<evidence type="ECO:0000256" key="1">
    <source>
        <dbReference type="ARBA" id="ARBA00022603"/>
    </source>
</evidence>
<keyword evidence="1 4" id="KW-0489">Methyltransferase</keyword>
<accession>K0CD95</accession>
<evidence type="ECO:0000313" key="5">
    <source>
        <dbReference type="Proteomes" id="UP000006286"/>
    </source>
</evidence>
<dbReference type="PATRIC" id="fig|930169.3.peg.1232"/>
<sequence>MTSLTTAPLENLISRLFAEADAATSPALQTFTDEERATLNSSKVHYRQLYGRLKDLWLPVSPETGRLLYMLVRSAHARNIVEFGTSFGLSTLHLGAALRDEGGGRVISTEFESTKVERARAHVTEAGLDDLIEIREGDALNTLSMGLPEQIDLLVLDGAKALYPDILDLVESRLGPGAWIVADDADKCPDYIERIRNDPSYLSVPFAEDIELSMKLA</sequence>
<dbReference type="PANTHER" id="PTHR43167:SF1">
    <property type="entry name" value="PUTATIVE (AFU_ORTHOLOGUE AFUA_6G01830)-RELATED"/>
    <property type="match status" value="1"/>
</dbReference>
<dbReference type="HOGENOM" id="CLU_067676_7_1_6"/>
<evidence type="ECO:0000313" key="4">
    <source>
        <dbReference type="EMBL" id="AFT69541.1"/>
    </source>
</evidence>
<keyword evidence="3" id="KW-0949">S-adenosyl-L-methionine</keyword>
<name>K0CD95_ALCDB</name>
<dbReference type="KEGG" id="adi:B5T_01258"/>
<dbReference type="eggNOG" id="COG4122">
    <property type="taxonomic scope" value="Bacteria"/>
</dbReference>
<gene>
    <name evidence="4" type="ordered locus">B5T_01258</name>
</gene>
<dbReference type="AlphaFoldDB" id="K0CD95"/>
<proteinExistence type="predicted"/>
<dbReference type="Pfam" id="PF13578">
    <property type="entry name" value="Methyltransf_24"/>
    <property type="match status" value="1"/>
</dbReference>
<dbReference type="GO" id="GO:0032259">
    <property type="term" value="P:methylation"/>
    <property type="evidence" value="ECO:0007669"/>
    <property type="project" value="UniProtKB-KW"/>
</dbReference>
<dbReference type="CDD" id="cd02440">
    <property type="entry name" value="AdoMet_MTases"/>
    <property type="match status" value="1"/>
</dbReference>
<dbReference type="SUPFAM" id="SSF53335">
    <property type="entry name" value="S-adenosyl-L-methionine-dependent methyltransferases"/>
    <property type="match status" value="1"/>
</dbReference>
<dbReference type="RefSeq" id="WP_014993619.1">
    <property type="nucleotide sequence ID" value="NC_018691.1"/>
</dbReference>
<dbReference type="STRING" id="930169.B5T_01258"/>
<dbReference type="PROSITE" id="PS51682">
    <property type="entry name" value="SAM_OMT_I"/>
    <property type="match status" value="1"/>
</dbReference>
<keyword evidence="2 4" id="KW-0808">Transferase</keyword>
<dbReference type="Proteomes" id="UP000006286">
    <property type="component" value="Chromosome"/>
</dbReference>
<organism evidence="4 5">
    <name type="scientific">Alcanivorax dieselolei (strain DSM 16502 / CGMCC 1.3690 / MCCC 1A00001 / B-5)</name>
    <name type="common">Alloalcanivorax dieselolei</name>
    <dbReference type="NCBI Taxonomy" id="930169"/>
    <lineage>
        <taxon>Bacteria</taxon>
        <taxon>Pseudomonadati</taxon>
        <taxon>Pseudomonadota</taxon>
        <taxon>Gammaproteobacteria</taxon>
        <taxon>Oceanospirillales</taxon>
        <taxon>Alcanivoracaceae</taxon>
        <taxon>Alloalcanivorax</taxon>
    </lineage>
</organism>
<dbReference type="Gene3D" id="3.40.50.150">
    <property type="entry name" value="Vaccinia Virus protein VP39"/>
    <property type="match status" value="1"/>
</dbReference>
<keyword evidence="5" id="KW-1185">Reference proteome</keyword>
<protein>
    <submittedName>
        <fullName evidence="4">O-methyltransferase family 3</fullName>
    </submittedName>
</protein>